<reference evidence="2 3" key="1">
    <citation type="submission" date="2023-05" db="EMBL/GenBank/DDBJ databases">
        <title>B98-5 Cell Line De Novo Hybrid Assembly: An Optical Mapping Approach.</title>
        <authorList>
            <person name="Kananen K."/>
            <person name="Auerbach J.A."/>
            <person name="Kautto E."/>
            <person name="Blachly J.S."/>
        </authorList>
    </citation>
    <scope>NUCLEOTIDE SEQUENCE [LARGE SCALE GENOMIC DNA]</scope>
    <source>
        <strain evidence="2">B95-8</strain>
        <tissue evidence="2">Cell line</tissue>
    </source>
</reference>
<organism evidence="2 3">
    <name type="scientific">Saguinus oedipus</name>
    <name type="common">Cotton-top tamarin</name>
    <name type="synonym">Oedipomidas oedipus</name>
    <dbReference type="NCBI Taxonomy" id="9490"/>
    <lineage>
        <taxon>Eukaryota</taxon>
        <taxon>Metazoa</taxon>
        <taxon>Chordata</taxon>
        <taxon>Craniata</taxon>
        <taxon>Vertebrata</taxon>
        <taxon>Euteleostomi</taxon>
        <taxon>Mammalia</taxon>
        <taxon>Eutheria</taxon>
        <taxon>Euarchontoglires</taxon>
        <taxon>Primates</taxon>
        <taxon>Haplorrhini</taxon>
        <taxon>Platyrrhini</taxon>
        <taxon>Cebidae</taxon>
        <taxon>Callitrichinae</taxon>
        <taxon>Saguinus</taxon>
    </lineage>
</organism>
<dbReference type="PANTHER" id="PTHR13937:SF0">
    <property type="entry name" value="EUKARYOTIC TRANSLATION INITIATION FACTOR 3 SUBUNIT C-RELATED"/>
    <property type="match status" value="1"/>
</dbReference>
<evidence type="ECO:0000256" key="1">
    <source>
        <dbReference type="SAM" id="MobiDB-lite"/>
    </source>
</evidence>
<dbReference type="PANTHER" id="PTHR13937">
    <property type="entry name" value="EUKARYOTIC TRANSLATION INITATION FACTOR 3, SUBUNIT 8 EIF3S8 -RELATED"/>
    <property type="match status" value="1"/>
</dbReference>
<dbReference type="Proteomes" id="UP001266305">
    <property type="component" value="Unassembled WGS sequence"/>
</dbReference>
<evidence type="ECO:0000313" key="2">
    <source>
        <dbReference type="EMBL" id="KAK2104919.1"/>
    </source>
</evidence>
<keyword evidence="3" id="KW-1185">Reference proteome</keyword>
<comment type="caution">
    <text evidence="2">The sequence shown here is derived from an EMBL/GenBank/DDBJ whole genome shotgun (WGS) entry which is preliminary data.</text>
</comment>
<sequence length="138" mass="15051">MRGQAGAPDGSPEATREPVAAASKAMKMGDWKSCHGFIINEMNGKQCLRLPSAWRRRHTFGLGLPTAHSIISKIIFNEELVASLDQPTQTVQGTYGGYFRDQKDGYRRNEGYMRPPAAVSTACELSTVSAPRPPALKS</sequence>
<name>A0ABQ9V7K0_SAGOE</name>
<proteinExistence type="predicted"/>
<dbReference type="InterPro" id="IPR027516">
    <property type="entry name" value="EIF3C"/>
</dbReference>
<gene>
    <name evidence="2" type="ORF">P7K49_018775</name>
</gene>
<accession>A0ABQ9V7K0</accession>
<feature type="region of interest" description="Disordered" evidence="1">
    <location>
        <begin position="1"/>
        <end position="20"/>
    </location>
</feature>
<dbReference type="EMBL" id="JASSZA010000008">
    <property type="protein sequence ID" value="KAK2104919.1"/>
    <property type="molecule type" value="Genomic_DNA"/>
</dbReference>
<evidence type="ECO:0000313" key="3">
    <source>
        <dbReference type="Proteomes" id="UP001266305"/>
    </source>
</evidence>
<protein>
    <submittedName>
        <fullName evidence="2">Uncharacterized protein</fullName>
    </submittedName>
</protein>